<proteinExistence type="predicted"/>
<reference evidence="3 4" key="1">
    <citation type="submission" date="2019-05" db="EMBL/GenBank/DDBJ databases">
        <title>Dyadobacter AR-3-8 sp. nov., isolated from arctic soil.</title>
        <authorList>
            <person name="Chaudhary D.K."/>
        </authorList>
    </citation>
    <scope>NUCLEOTIDE SEQUENCE [LARGE SCALE GENOMIC DNA]</scope>
    <source>
        <strain evidence="3 4">AR-3-8</strain>
    </source>
</reference>
<feature type="signal peptide" evidence="1">
    <location>
        <begin position="1"/>
        <end position="21"/>
    </location>
</feature>
<evidence type="ECO:0000313" key="3">
    <source>
        <dbReference type="EMBL" id="TKT90647.1"/>
    </source>
</evidence>
<dbReference type="NCBIfam" id="TIGR04183">
    <property type="entry name" value="Por_Secre_tail"/>
    <property type="match status" value="1"/>
</dbReference>
<dbReference type="AlphaFoldDB" id="A0A4U6D387"/>
<protein>
    <submittedName>
        <fullName evidence="3">T9SS type A sorting domain-containing protein</fullName>
    </submittedName>
</protein>
<comment type="caution">
    <text evidence="3">The sequence shown here is derived from an EMBL/GenBank/DDBJ whole genome shotgun (WGS) entry which is preliminary data.</text>
</comment>
<feature type="domain" description="Secretion system C-terminal sorting" evidence="2">
    <location>
        <begin position="203"/>
        <end position="260"/>
    </location>
</feature>
<keyword evidence="4" id="KW-1185">Reference proteome</keyword>
<dbReference type="Pfam" id="PF18962">
    <property type="entry name" value="Por_Secre_tail"/>
    <property type="match status" value="1"/>
</dbReference>
<evidence type="ECO:0000259" key="2">
    <source>
        <dbReference type="Pfam" id="PF18962"/>
    </source>
</evidence>
<keyword evidence="1" id="KW-0732">Signal</keyword>
<dbReference type="EMBL" id="SZVO01000009">
    <property type="protein sequence ID" value="TKT90647.1"/>
    <property type="molecule type" value="Genomic_DNA"/>
</dbReference>
<organism evidence="3 4">
    <name type="scientific">Dyadobacter frigoris</name>
    <dbReference type="NCBI Taxonomy" id="2576211"/>
    <lineage>
        <taxon>Bacteria</taxon>
        <taxon>Pseudomonadati</taxon>
        <taxon>Bacteroidota</taxon>
        <taxon>Cytophagia</taxon>
        <taxon>Cytophagales</taxon>
        <taxon>Spirosomataceae</taxon>
        <taxon>Dyadobacter</taxon>
    </lineage>
</organism>
<dbReference type="OrthoDB" id="1466765at2"/>
<evidence type="ECO:0000256" key="1">
    <source>
        <dbReference type="SAM" id="SignalP"/>
    </source>
</evidence>
<sequence>MMKYILLFVMQLSFLTGIALAQIPSIAGINPDRSPVFSGETVIIRADLLNLGSGVIQSETPAIWTVQLPAGLPVLTVNFDDPSAEGFLTVNIGPYDPVTGTTVIISNESGEFPATGPSEGAYTALIQVKALMVSVSEQRVPIIISAALSGQRETSKAGTSIRIQDNASLRKSMSIQGGASLTDKPYSEDNSDSDSVESSFVFYPNPVKDFLYINGSVKAVKFYDVSGKLVYERSVPFSHIDLRATTPGIYIVKITDHKGLIHTGKVLKE</sequence>
<dbReference type="InterPro" id="IPR026444">
    <property type="entry name" value="Secre_tail"/>
</dbReference>
<feature type="chain" id="PRO_5020415494" evidence="1">
    <location>
        <begin position="22"/>
        <end position="269"/>
    </location>
</feature>
<gene>
    <name evidence="3" type="ORF">FDK13_20220</name>
</gene>
<dbReference type="Proteomes" id="UP000304900">
    <property type="component" value="Unassembled WGS sequence"/>
</dbReference>
<name>A0A4U6D387_9BACT</name>
<evidence type="ECO:0000313" key="4">
    <source>
        <dbReference type="Proteomes" id="UP000304900"/>
    </source>
</evidence>
<accession>A0A4U6D387</accession>
<dbReference type="RefSeq" id="WP_137341815.1">
    <property type="nucleotide sequence ID" value="NZ_BSQH01000002.1"/>
</dbReference>